<evidence type="ECO:0000256" key="4">
    <source>
        <dbReference type="ARBA" id="ARBA00023015"/>
    </source>
</evidence>
<sequence>MDRPATIAVDNETKSSICRTTAEGRIITYQMTVLQQPVRARACGQGAKSSADRRPVDPPPIVELQIFEGQDRETDITFTMHANYFLFATLEAARPIAHGRVASERQTPPVLTGTPVAGMVYLDRPKSAGYFIFPDLSVRHEGQYRLSFSLYEELKSSKDEDKLSEEAKSNGDGSPVVNHRLEVKSEPFQVFSAKKFPGLTESTALSRMVAEQGCRVRIRRDVRMRRRETKGGAKDWDDYEDETAGARARVSSTPEAQYPGAMPHAYMEPVPRPRSASNASHQSFGSRRPSTQDMANSYQSSQFGTAPQTPSSNFQQSAPYGPSPTQAYQTGPYMQQQPPPMQPPPPHYQHGFAAPLPPPPPPVSVSGPQQGFYGYAPSQAPHAQPAQSQYSAAPPASYDTVPQPQQRGSVDYPSQTQSDARRYSVQHPSLPPPPQPQSGFQQHIQPPSYPSQIHHHQQQQPQQQQQQSYQSTPSSQAQQSGSAYSSSLDMYNSSRPSLHQPMHAQTRPNGSHTPISSRPLDLPPLQTTSALLSSSKLEAASPSSAAPSHSYSAAAQASLDTHKRSYGNVFSEKYQDQPLRQGARPGASTSTNDYSMVANTSLSAVDDDDTSGELDPDTLSMHYRRADGRAIRRALPTNV</sequence>
<dbReference type="STRING" id="692275.M3DCA1"/>
<keyword evidence="11" id="KW-1185">Reference proteome</keyword>
<dbReference type="PANTHER" id="PTHR33572:SF14">
    <property type="entry name" value="DEVELOPMENTAL AND SECONDARY METABOLISM REGULATOR VEA"/>
    <property type="match status" value="1"/>
</dbReference>
<proteinExistence type="inferred from homology"/>
<evidence type="ECO:0000256" key="1">
    <source>
        <dbReference type="ARBA" id="ARBA00004123"/>
    </source>
</evidence>
<dbReference type="EMBL" id="KB456261">
    <property type="protein sequence ID" value="EMF15680.1"/>
    <property type="molecule type" value="Genomic_DNA"/>
</dbReference>
<dbReference type="GO" id="GO:0005634">
    <property type="term" value="C:nucleus"/>
    <property type="evidence" value="ECO:0007669"/>
    <property type="project" value="UniProtKB-SubCell"/>
</dbReference>
<evidence type="ECO:0000313" key="11">
    <source>
        <dbReference type="Proteomes" id="UP000016931"/>
    </source>
</evidence>
<keyword evidence="5" id="KW-0804">Transcription</keyword>
<feature type="compositionally biased region" description="Polar residues" evidence="8">
    <location>
        <begin position="400"/>
        <end position="418"/>
    </location>
</feature>
<feature type="compositionally biased region" description="Low complexity" evidence="8">
    <location>
        <begin position="523"/>
        <end position="559"/>
    </location>
</feature>
<evidence type="ECO:0000256" key="3">
    <source>
        <dbReference type="ARBA" id="ARBA00022490"/>
    </source>
</evidence>
<feature type="compositionally biased region" description="Pro residues" evidence="8">
    <location>
        <begin position="337"/>
        <end position="347"/>
    </location>
</feature>
<keyword evidence="4" id="KW-0805">Transcription regulation</keyword>
<gene>
    <name evidence="10" type="ORF">SEPMUDRAFT_147500</name>
</gene>
<dbReference type="HOGENOM" id="CLU_022491_2_0_1"/>
<feature type="region of interest" description="Disordered" evidence="8">
    <location>
        <begin position="226"/>
        <end position="594"/>
    </location>
</feature>
<dbReference type="InterPro" id="IPR038491">
    <property type="entry name" value="Velvet_dom_sf"/>
</dbReference>
<dbReference type="eggNOG" id="ENOG502S0HV">
    <property type="taxonomic scope" value="Eukaryota"/>
</dbReference>
<feature type="compositionally biased region" description="Low complexity" evidence="8">
    <location>
        <begin position="437"/>
        <end position="487"/>
    </location>
</feature>
<evidence type="ECO:0000256" key="5">
    <source>
        <dbReference type="ARBA" id="ARBA00023163"/>
    </source>
</evidence>
<dbReference type="PANTHER" id="PTHR33572">
    <property type="entry name" value="SPORE DEVELOPMENT REGULATOR VOSA"/>
    <property type="match status" value="1"/>
</dbReference>
<keyword evidence="6" id="KW-0539">Nucleus</keyword>
<dbReference type="RefSeq" id="XP_016763801.1">
    <property type="nucleotide sequence ID" value="XM_016904339.1"/>
</dbReference>
<accession>M3DCA1</accession>
<keyword evidence="3" id="KW-0963">Cytoplasm</keyword>
<dbReference type="PROSITE" id="PS51821">
    <property type="entry name" value="VELVET"/>
    <property type="match status" value="1"/>
</dbReference>
<dbReference type="Proteomes" id="UP000016931">
    <property type="component" value="Unassembled WGS sequence"/>
</dbReference>
<dbReference type="InterPro" id="IPR021740">
    <property type="entry name" value="Velvet"/>
</dbReference>
<feature type="compositionally biased region" description="Polar residues" evidence="8">
    <location>
        <begin position="275"/>
        <end position="329"/>
    </location>
</feature>
<dbReference type="OrthoDB" id="5384689at2759"/>
<feature type="compositionally biased region" description="Polar residues" evidence="8">
    <location>
        <begin position="488"/>
        <end position="497"/>
    </location>
</feature>
<dbReference type="Gene3D" id="2.60.40.3960">
    <property type="entry name" value="Velvet domain"/>
    <property type="match status" value="1"/>
</dbReference>
<reference evidence="10 11" key="1">
    <citation type="journal article" date="2012" name="PLoS Pathog.">
        <title>Diverse lifestyles and strategies of plant pathogenesis encoded in the genomes of eighteen Dothideomycetes fungi.</title>
        <authorList>
            <person name="Ohm R.A."/>
            <person name="Feau N."/>
            <person name="Henrissat B."/>
            <person name="Schoch C.L."/>
            <person name="Horwitz B.A."/>
            <person name="Barry K.W."/>
            <person name="Condon B.J."/>
            <person name="Copeland A.C."/>
            <person name="Dhillon B."/>
            <person name="Glaser F."/>
            <person name="Hesse C.N."/>
            <person name="Kosti I."/>
            <person name="LaButti K."/>
            <person name="Lindquist E.A."/>
            <person name="Lucas S."/>
            <person name="Salamov A.A."/>
            <person name="Bradshaw R.E."/>
            <person name="Ciuffetti L."/>
            <person name="Hamelin R.C."/>
            <person name="Kema G.H.J."/>
            <person name="Lawrence C."/>
            <person name="Scott J.A."/>
            <person name="Spatafora J.W."/>
            <person name="Turgeon B.G."/>
            <person name="de Wit P.J.G.M."/>
            <person name="Zhong S."/>
            <person name="Goodwin S.B."/>
            <person name="Grigoriev I.V."/>
        </authorList>
    </citation>
    <scope>NUCLEOTIDE SEQUENCE [LARGE SCALE GENOMIC DNA]</scope>
    <source>
        <strain evidence="10 11">SO2202</strain>
    </source>
</reference>
<dbReference type="InterPro" id="IPR037525">
    <property type="entry name" value="Velvet_dom"/>
</dbReference>
<dbReference type="AlphaFoldDB" id="M3DCA1"/>
<name>M3DCA1_SPHMS</name>
<dbReference type="Pfam" id="PF11754">
    <property type="entry name" value="Velvet"/>
    <property type="match status" value="2"/>
</dbReference>
<dbReference type="GO" id="GO:0051176">
    <property type="term" value="P:positive regulation of sulfur metabolic process"/>
    <property type="evidence" value="ECO:0007669"/>
    <property type="project" value="UniProtKB-ARBA"/>
</dbReference>
<evidence type="ECO:0000256" key="7">
    <source>
        <dbReference type="ARBA" id="ARBA00038005"/>
    </source>
</evidence>
<dbReference type="GeneID" id="27901476"/>
<evidence type="ECO:0000256" key="8">
    <source>
        <dbReference type="SAM" id="MobiDB-lite"/>
    </source>
</evidence>
<feature type="compositionally biased region" description="Low complexity" evidence="8">
    <location>
        <begin position="364"/>
        <end position="398"/>
    </location>
</feature>
<dbReference type="GO" id="GO:0043455">
    <property type="term" value="P:regulation of secondary metabolic process"/>
    <property type="evidence" value="ECO:0007669"/>
    <property type="project" value="UniProtKB-ARBA"/>
</dbReference>
<comment type="similarity">
    <text evidence="7">Belongs to the velvet family. VeA subfamily.</text>
</comment>
<dbReference type="FunFam" id="2.60.40.3960:FF:000001">
    <property type="entry name" value="Sexual development activator VeA"/>
    <property type="match status" value="1"/>
</dbReference>
<dbReference type="GO" id="GO:0034250">
    <property type="term" value="P:positive regulation of amide metabolic process"/>
    <property type="evidence" value="ECO:0007669"/>
    <property type="project" value="UniProtKB-ARBA"/>
</dbReference>
<feature type="domain" description="Velvet" evidence="9">
    <location>
        <begin position="24"/>
        <end position="219"/>
    </location>
</feature>
<dbReference type="GO" id="GO:0005737">
    <property type="term" value="C:cytoplasm"/>
    <property type="evidence" value="ECO:0007669"/>
    <property type="project" value="UniProtKB-SubCell"/>
</dbReference>
<feature type="compositionally biased region" description="Polar residues" evidence="8">
    <location>
        <begin position="506"/>
        <end position="516"/>
    </location>
</feature>
<evidence type="ECO:0000259" key="9">
    <source>
        <dbReference type="PROSITE" id="PS51821"/>
    </source>
</evidence>
<evidence type="ECO:0000256" key="6">
    <source>
        <dbReference type="ARBA" id="ARBA00023242"/>
    </source>
</evidence>
<comment type="subcellular location">
    <subcellularLocation>
        <location evidence="2">Cytoplasm</location>
    </subcellularLocation>
    <subcellularLocation>
        <location evidence="1">Nucleus</location>
    </subcellularLocation>
</comment>
<protein>
    <recommendedName>
        <fullName evidence="9">Velvet domain-containing protein</fullName>
    </recommendedName>
</protein>
<evidence type="ECO:0000313" key="10">
    <source>
        <dbReference type="EMBL" id="EMF15680.1"/>
    </source>
</evidence>
<dbReference type="OMA" id="NHFVTHR"/>
<organism evidence="10 11">
    <name type="scientific">Sphaerulina musiva (strain SO2202)</name>
    <name type="common">Poplar stem canker fungus</name>
    <name type="synonym">Septoria musiva</name>
    <dbReference type="NCBI Taxonomy" id="692275"/>
    <lineage>
        <taxon>Eukaryota</taxon>
        <taxon>Fungi</taxon>
        <taxon>Dikarya</taxon>
        <taxon>Ascomycota</taxon>
        <taxon>Pezizomycotina</taxon>
        <taxon>Dothideomycetes</taxon>
        <taxon>Dothideomycetidae</taxon>
        <taxon>Mycosphaerellales</taxon>
        <taxon>Mycosphaerellaceae</taxon>
        <taxon>Sphaerulina</taxon>
    </lineage>
</organism>
<evidence type="ECO:0000256" key="2">
    <source>
        <dbReference type="ARBA" id="ARBA00004496"/>
    </source>
</evidence>